<dbReference type="InterPro" id="IPR045584">
    <property type="entry name" value="Pilin-like"/>
</dbReference>
<organism evidence="2 3">
    <name type="scientific">Gimesia panareensis</name>
    <dbReference type="NCBI Taxonomy" id="2527978"/>
    <lineage>
        <taxon>Bacteria</taxon>
        <taxon>Pseudomonadati</taxon>
        <taxon>Planctomycetota</taxon>
        <taxon>Planctomycetia</taxon>
        <taxon>Planctomycetales</taxon>
        <taxon>Planctomycetaceae</taxon>
        <taxon>Gimesia</taxon>
    </lineage>
</organism>
<dbReference type="Pfam" id="PF07963">
    <property type="entry name" value="N_methyl"/>
    <property type="match status" value="1"/>
</dbReference>
<dbReference type="InterPro" id="IPR027558">
    <property type="entry name" value="Pre_pil_HX9DG_C"/>
</dbReference>
<dbReference type="RefSeq" id="WP_145454336.1">
    <property type="nucleotide sequence ID" value="NZ_CP036317.1"/>
</dbReference>
<dbReference type="NCBIfam" id="TIGR02532">
    <property type="entry name" value="IV_pilin_GFxxxE"/>
    <property type="match status" value="1"/>
</dbReference>
<dbReference type="Gene3D" id="3.30.700.10">
    <property type="entry name" value="Glycoprotein, Type 4 Pilin"/>
    <property type="match status" value="1"/>
</dbReference>
<dbReference type="Proteomes" id="UP000320839">
    <property type="component" value="Chromosome"/>
</dbReference>
<evidence type="ECO:0000313" key="3">
    <source>
        <dbReference type="Proteomes" id="UP000320839"/>
    </source>
</evidence>
<accession>A0A518FJ97</accession>
<feature type="domain" description="DUF1559" evidence="1">
    <location>
        <begin position="32"/>
        <end position="274"/>
    </location>
</feature>
<dbReference type="EMBL" id="CP036317">
    <property type="protein sequence ID" value="QDV16426.1"/>
    <property type="molecule type" value="Genomic_DNA"/>
</dbReference>
<sequence length="299" mass="32578">MKKHSRGFTLLELLVVLAIIAMLIALLLPSIQQAREEARRSTCKNSLKQVGLALHNYEDTFTTFPPGATGNILWSKFILPFMDQANLYNQIDHSVPDPATNAVNAKVRNHQLPIYRCPSDPGGIQTTGSNCGPSNYTVCVGNSPLGSDKGTSVFFTDSNTNHSDVTDGTSNTMMISELLVGSEYMKYGNIRSLGEALDDCSGTGTTGKLRGESWFYGGALIRWGYLTKFPPNTDVACRTFQEFANASPASKHAGGVHILLCDGTVKFTTDEIDLDIWERLGNKQDGKDLGNILISVFDN</sequence>
<dbReference type="PROSITE" id="PS00409">
    <property type="entry name" value="PROKAR_NTER_METHYL"/>
    <property type="match status" value="1"/>
</dbReference>
<proteinExistence type="predicted"/>
<dbReference type="OrthoDB" id="248911at2"/>
<dbReference type="PANTHER" id="PTHR30093:SF2">
    <property type="entry name" value="TYPE II SECRETION SYSTEM PROTEIN H"/>
    <property type="match status" value="1"/>
</dbReference>
<name>A0A518FJ97_9PLAN</name>
<protein>
    <recommendedName>
        <fullName evidence="1">DUF1559 domain-containing protein</fullName>
    </recommendedName>
</protein>
<reference evidence="2 3" key="1">
    <citation type="submission" date="2019-02" db="EMBL/GenBank/DDBJ databases">
        <title>Deep-cultivation of Planctomycetes and their phenomic and genomic characterization uncovers novel biology.</title>
        <authorList>
            <person name="Wiegand S."/>
            <person name="Jogler M."/>
            <person name="Boedeker C."/>
            <person name="Pinto D."/>
            <person name="Vollmers J."/>
            <person name="Rivas-Marin E."/>
            <person name="Kohn T."/>
            <person name="Peeters S.H."/>
            <person name="Heuer A."/>
            <person name="Rast P."/>
            <person name="Oberbeckmann S."/>
            <person name="Bunk B."/>
            <person name="Jeske O."/>
            <person name="Meyerdierks A."/>
            <person name="Storesund J.E."/>
            <person name="Kallscheuer N."/>
            <person name="Luecker S."/>
            <person name="Lage O.M."/>
            <person name="Pohl T."/>
            <person name="Merkel B.J."/>
            <person name="Hornburger P."/>
            <person name="Mueller R.-W."/>
            <person name="Bruemmer F."/>
            <person name="Labrenz M."/>
            <person name="Spormann A.M."/>
            <person name="Op den Camp H."/>
            <person name="Overmann J."/>
            <person name="Amann R."/>
            <person name="Jetten M.S.M."/>
            <person name="Mascher T."/>
            <person name="Medema M.H."/>
            <person name="Devos D.P."/>
            <person name="Kaster A.-K."/>
            <person name="Ovreas L."/>
            <person name="Rohde M."/>
            <person name="Galperin M.Y."/>
            <person name="Jogler C."/>
        </authorList>
    </citation>
    <scope>NUCLEOTIDE SEQUENCE [LARGE SCALE GENOMIC DNA]</scope>
    <source>
        <strain evidence="2 3">Pan153</strain>
    </source>
</reference>
<dbReference type="SUPFAM" id="SSF54523">
    <property type="entry name" value="Pili subunits"/>
    <property type="match status" value="1"/>
</dbReference>
<dbReference type="PANTHER" id="PTHR30093">
    <property type="entry name" value="GENERAL SECRETION PATHWAY PROTEIN G"/>
    <property type="match status" value="1"/>
</dbReference>
<dbReference type="InterPro" id="IPR012902">
    <property type="entry name" value="N_methyl_site"/>
</dbReference>
<dbReference type="AlphaFoldDB" id="A0A518FJ97"/>
<gene>
    <name evidence="2" type="ORF">Pan153_10540</name>
</gene>
<evidence type="ECO:0000313" key="2">
    <source>
        <dbReference type="EMBL" id="QDV16426.1"/>
    </source>
</evidence>
<dbReference type="InterPro" id="IPR011453">
    <property type="entry name" value="DUF1559"/>
</dbReference>
<evidence type="ECO:0000259" key="1">
    <source>
        <dbReference type="Pfam" id="PF07596"/>
    </source>
</evidence>
<dbReference type="Pfam" id="PF07596">
    <property type="entry name" value="SBP_bac_10"/>
    <property type="match status" value="1"/>
</dbReference>
<dbReference type="NCBIfam" id="TIGR04294">
    <property type="entry name" value="pre_pil_HX9DG"/>
    <property type="match status" value="1"/>
</dbReference>